<proteinExistence type="predicted"/>
<keyword evidence="3" id="KW-1185">Reference proteome</keyword>
<dbReference type="EMBL" id="AAZO01007295">
    <property type="status" value="NOT_ANNOTATED_CDS"/>
    <property type="molecule type" value="Genomic_DNA"/>
</dbReference>
<dbReference type="InParanoid" id="E0W2W4"/>
<reference evidence="1" key="1">
    <citation type="submission" date="2007-04" db="EMBL/GenBank/DDBJ databases">
        <title>Annotation of Pediculus humanus corporis strain USDA.</title>
        <authorList>
            <person name="Kirkness E."/>
            <person name="Hannick L."/>
            <person name="Hass B."/>
            <person name="Bruggner R."/>
            <person name="Lawson D."/>
            <person name="Bidwell S."/>
            <person name="Joardar V."/>
            <person name="Caler E."/>
            <person name="Walenz B."/>
            <person name="Inman J."/>
            <person name="Schobel S."/>
            <person name="Galinsky K."/>
            <person name="Amedeo P."/>
            <person name="Strausberg R."/>
        </authorList>
    </citation>
    <scope>NUCLEOTIDE SEQUENCE</scope>
    <source>
        <strain evidence="1">USDA</strain>
    </source>
</reference>
<organism>
    <name type="scientific">Pediculus humanus subsp. corporis</name>
    <name type="common">Body louse</name>
    <dbReference type="NCBI Taxonomy" id="121224"/>
    <lineage>
        <taxon>Eukaryota</taxon>
        <taxon>Metazoa</taxon>
        <taxon>Ecdysozoa</taxon>
        <taxon>Arthropoda</taxon>
        <taxon>Hexapoda</taxon>
        <taxon>Insecta</taxon>
        <taxon>Pterygota</taxon>
        <taxon>Neoptera</taxon>
        <taxon>Paraneoptera</taxon>
        <taxon>Psocodea</taxon>
        <taxon>Troctomorpha</taxon>
        <taxon>Phthiraptera</taxon>
        <taxon>Anoplura</taxon>
        <taxon>Pediculidae</taxon>
        <taxon>Pediculus</taxon>
    </lineage>
</organism>
<dbReference type="KEGG" id="phu:Phum_PHUM598160"/>
<sequence length="129" mass="14842">MSNTRVQTILNLLQRQPPQPQQPPPPPPPSKIILRSVTHSINDDEIEKGRCGEKGKREKITVIENYKNGNGKRCKKFDPRYSYGLNSFIRIFFDLFYGAKNGIFRKFYGIVHVKTETEKVLFSNGQTIS</sequence>
<gene>
    <name evidence="2" type="primary">8236842</name>
    <name evidence="1" type="ORF">Phum_PHUM598160</name>
</gene>
<dbReference type="GeneID" id="8236842"/>
<accession>E0W2W4</accession>
<evidence type="ECO:0000313" key="3">
    <source>
        <dbReference type="Proteomes" id="UP000009046"/>
    </source>
</evidence>
<protein>
    <submittedName>
        <fullName evidence="1 2">Uncharacterized protein</fullName>
    </submittedName>
</protein>
<dbReference type="VEuPathDB" id="VectorBase:PHUM598160"/>
<dbReference type="CTD" id="8236842"/>
<dbReference type="EMBL" id="DS235880">
    <property type="protein sequence ID" value="EEB19970.1"/>
    <property type="molecule type" value="Genomic_DNA"/>
</dbReference>
<dbReference type="AlphaFoldDB" id="E0W2W4"/>
<name>E0W2W4_PEDHC</name>
<dbReference type="Proteomes" id="UP000009046">
    <property type="component" value="Unassembled WGS sequence"/>
</dbReference>
<evidence type="ECO:0000313" key="1">
    <source>
        <dbReference type="EMBL" id="EEB19970.1"/>
    </source>
</evidence>
<dbReference type="HOGENOM" id="CLU_1951354_0_0_1"/>
<reference evidence="2" key="3">
    <citation type="submission" date="2020-05" db="UniProtKB">
        <authorList>
            <consortium name="EnsemblMetazoa"/>
        </authorList>
    </citation>
    <scope>IDENTIFICATION</scope>
    <source>
        <strain evidence="2">USDA</strain>
    </source>
</reference>
<reference evidence="1" key="2">
    <citation type="submission" date="2007-04" db="EMBL/GenBank/DDBJ databases">
        <title>The genome of the human body louse.</title>
        <authorList>
            <consortium name="The Human Body Louse Genome Consortium"/>
            <person name="Kirkness E."/>
            <person name="Walenz B."/>
            <person name="Hass B."/>
            <person name="Bruggner R."/>
            <person name="Strausberg R."/>
        </authorList>
    </citation>
    <scope>NUCLEOTIDE SEQUENCE</scope>
    <source>
        <strain evidence="1">USDA</strain>
    </source>
</reference>
<dbReference type="RefSeq" id="XP_002432708.1">
    <property type="nucleotide sequence ID" value="XM_002432663.1"/>
</dbReference>
<dbReference type="EnsemblMetazoa" id="PHUM598160-RA">
    <property type="protein sequence ID" value="PHUM598160-PA"/>
    <property type="gene ID" value="PHUM598160"/>
</dbReference>
<evidence type="ECO:0000313" key="2">
    <source>
        <dbReference type="EnsemblMetazoa" id="PHUM598160-PA"/>
    </source>
</evidence>